<organism evidence="1">
    <name type="scientific">Clostridium botulinum B str. Osaka05</name>
    <dbReference type="NCBI Taxonomy" id="1407017"/>
    <lineage>
        <taxon>Bacteria</taxon>
        <taxon>Bacillati</taxon>
        <taxon>Bacillota</taxon>
        <taxon>Clostridia</taxon>
        <taxon>Eubacteriales</taxon>
        <taxon>Clostridiaceae</taxon>
        <taxon>Clostridium</taxon>
    </lineage>
</organism>
<gene>
    <name evidence="1" type="ORF">CBO05P2_180</name>
</gene>
<dbReference type="EMBL" id="BA000059">
    <property type="protein sequence ID" value="BAO05205.1"/>
    <property type="molecule type" value="Genomic_DNA"/>
</dbReference>
<keyword evidence="1" id="KW-0969">Cilium</keyword>
<name>A0A060N6G9_CLOBO</name>
<dbReference type="Proteomes" id="UP000054164">
    <property type="component" value="Unassembled WGS sequence"/>
</dbReference>
<protein>
    <submittedName>
        <fullName evidence="1">Flagellin</fullName>
    </submittedName>
</protein>
<dbReference type="RefSeq" id="WP_030032396.1">
    <property type="nucleotide sequence ID" value="NZ_BA000059.1"/>
</dbReference>
<dbReference type="AlphaFoldDB" id="A0A060N6G9"/>
<keyword evidence="1" id="KW-0966">Cell projection</keyword>
<dbReference type="HOGENOM" id="CLU_2166561_0_0_9"/>
<sequence>MLIYISDEEYNSFDISDILNSPNIIEEKVLSELNNYQNYIDIKTNELEYKLNFEQNNQILEGTTLDKIQSIDIAKELVEKSKNEILVNTNVILLQSSLENDKNYILTLLR</sequence>
<accession>A0A060N6G9</accession>
<keyword evidence="1" id="KW-0282">Flagellum</keyword>
<evidence type="ECO:0000313" key="1">
    <source>
        <dbReference type="EMBL" id="BAO05205.1"/>
    </source>
</evidence>
<proteinExistence type="predicted"/>
<reference evidence="1" key="1">
    <citation type="submission" date="2013-10" db="EMBL/GenBank/DDBJ databases">
        <title>Draft genome sequence of Clostridium botulinum type B strain Osaka05.</title>
        <authorList>
            <person name="Sakaguchi Y."/>
            <person name="Hosomi K."/>
            <person name="Uchiyama J."/>
            <person name="Ogura Y."/>
            <person name="Sakaguchi M."/>
            <person name="Kohda T."/>
            <person name="Mukamoto M."/>
            <person name="Misawa N."/>
            <person name="Matsuzaki S."/>
            <person name="Hayashi T."/>
            <person name="Kozaki S."/>
        </authorList>
    </citation>
    <scope>NUCLEOTIDE SEQUENCE</scope>
    <source>
        <strain evidence="1">Osaka05</strain>
    </source>
</reference>